<dbReference type="InterPro" id="IPR044672">
    <property type="entry name" value="MOCS2A"/>
</dbReference>
<dbReference type="InterPro" id="IPR016155">
    <property type="entry name" value="Mopterin_synth/thiamin_S_b"/>
</dbReference>
<protein>
    <submittedName>
        <fullName evidence="4">Molybdopterin synthase sulfur carrier subunit</fullName>
    </submittedName>
</protein>
<evidence type="ECO:0000256" key="1">
    <source>
        <dbReference type="ARBA" id="ARBA00005046"/>
    </source>
</evidence>
<gene>
    <name evidence="4" type="ORF">MNBD_GAMMA12-580</name>
</gene>
<keyword evidence="2" id="KW-0547">Nucleotide-binding</keyword>
<dbReference type="GO" id="GO:0000166">
    <property type="term" value="F:nucleotide binding"/>
    <property type="evidence" value="ECO:0007669"/>
    <property type="project" value="UniProtKB-KW"/>
</dbReference>
<dbReference type="PANTHER" id="PTHR33359:SF1">
    <property type="entry name" value="MOLYBDOPTERIN SYNTHASE SULFUR CARRIER SUBUNIT"/>
    <property type="match status" value="1"/>
</dbReference>
<accession>A0A3B0YP46</accession>
<evidence type="ECO:0000256" key="3">
    <source>
        <dbReference type="ARBA" id="ARBA00023150"/>
    </source>
</evidence>
<dbReference type="Gene3D" id="3.10.20.30">
    <property type="match status" value="1"/>
</dbReference>
<proteinExistence type="predicted"/>
<dbReference type="GO" id="GO:1990133">
    <property type="term" value="C:molybdopterin adenylyltransferase complex"/>
    <property type="evidence" value="ECO:0007669"/>
    <property type="project" value="TreeGrafter"/>
</dbReference>
<dbReference type="SUPFAM" id="SSF54285">
    <property type="entry name" value="MoaD/ThiS"/>
    <property type="match status" value="1"/>
</dbReference>
<dbReference type="EMBL" id="UOFL01000250">
    <property type="protein sequence ID" value="VAW82635.1"/>
    <property type="molecule type" value="Genomic_DNA"/>
</dbReference>
<organism evidence="4">
    <name type="scientific">hydrothermal vent metagenome</name>
    <dbReference type="NCBI Taxonomy" id="652676"/>
    <lineage>
        <taxon>unclassified sequences</taxon>
        <taxon>metagenomes</taxon>
        <taxon>ecological metagenomes</taxon>
    </lineage>
</organism>
<name>A0A3B0YP46_9ZZZZ</name>
<comment type="pathway">
    <text evidence="1">Cofactor biosynthesis; molybdopterin biosynthesis.</text>
</comment>
<dbReference type="InterPro" id="IPR003749">
    <property type="entry name" value="ThiS/MoaD-like"/>
</dbReference>
<dbReference type="InterPro" id="IPR012675">
    <property type="entry name" value="Beta-grasp_dom_sf"/>
</dbReference>
<dbReference type="Pfam" id="PF02597">
    <property type="entry name" value="ThiS"/>
    <property type="match status" value="1"/>
</dbReference>
<evidence type="ECO:0000313" key="4">
    <source>
        <dbReference type="EMBL" id="VAW82635.1"/>
    </source>
</evidence>
<evidence type="ECO:0000256" key="2">
    <source>
        <dbReference type="ARBA" id="ARBA00022741"/>
    </source>
</evidence>
<reference evidence="4" key="1">
    <citation type="submission" date="2018-06" db="EMBL/GenBank/DDBJ databases">
        <authorList>
            <person name="Zhirakovskaya E."/>
        </authorList>
    </citation>
    <scope>NUCLEOTIDE SEQUENCE</scope>
</reference>
<dbReference type="CDD" id="cd00754">
    <property type="entry name" value="Ubl_MoaD"/>
    <property type="match status" value="1"/>
</dbReference>
<dbReference type="UniPathway" id="UPA00344"/>
<dbReference type="GO" id="GO:0006777">
    <property type="term" value="P:Mo-molybdopterin cofactor biosynthetic process"/>
    <property type="evidence" value="ECO:0007669"/>
    <property type="project" value="UniProtKB-KW"/>
</dbReference>
<dbReference type="FunFam" id="3.10.20.30:FF:000010">
    <property type="entry name" value="Molybdopterin synthase sulfur carrier subunit"/>
    <property type="match status" value="1"/>
</dbReference>
<dbReference type="PANTHER" id="PTHR33359">
    <property type="entry name" value="MOLYBDOPTERIN SYNTHASE SULFUR CARRIER SUBUNIT"/>
    <property type="match status" value="1"/>
</dbReference>
<sequence>MITIKYFASLREKIGRDQDMVEYAPEMTIQSLWNHLHGNTELMGVEVKELLCAQNMEYTRWDVVLNDGDEIAFFPPVTGG</sequence>
<dbReference type="AlphaFoldDB" id="A0A3B0YP46"/>
<keyword evidence="3" id="KW-0501">Molybdenum cofactor biosynthesis</keyword>